<reference evidence="2 3" key="1">
    <citation type="submission" date="2019-07" db="EMBL/GenBank/DDBJ databases">
        <title>Rhodococcus cavernicolus sp. nov., isolated from a cave.</title>
        <authorList>
            <person name="Lee S.D."/>
        </authorList>
    </citation>
    <scope>NUCLEOTIDE SEQUENCE [LARGE SCALE GENOMIC DNA]</scope>
    <source>
        <strain evidence="2 3">C1-24</strain>
    </source>
</reference>
<name>A0A5A7SI48_9NOCA</name>
<dbReference type="SUPFAM" id="SSF50129">
    <property type="entry name" value="GroES-like"/>
    <property type="match status" value="1"/>
</dbReference>
<feature type="domain" description="Enoyl reductase (ER)" evidence="1">
    <location>
        <begin position="10"/>
        <end position="313"/>
    </location>
</feature>
<dbReference type="InterPro" id="IPR036291">
    <property type="entry name" value="NAD(P)-bd_dom_sf"/>
</dbReference>
<dbReference type="Gene3D" id="3.90.180.10">
    <property type="entry name" value="Medium-chain alcohol dehydrogenases, catalytic domain"/>
    <property type="match status" value="1"/>
</dbReference>
<dbReference type="SUPFAM" id="SSF51735">
    <property type="entry name" value="NAD(P)-binding Rossmann-fold domains"/>
    <property type="match status" value="1"/>
</dbReference>
<dbReference type="InterPro" id="IPR013149">
    <property type="entry name" value="ADH-like_C"/>
</dbReference>
<protein>
    <submittedName>
        <fullName evidence="2">Zinc-binding alcohol dehydrogenase family protein</fullName>
    </submittedName>
</protein>
<dbReference type="AlphaFoldDB" id="A0A5A7SI48"/>
<dbReference type="PANTHER" id="PTHR43677">
    <property type="entry name" value="SHORT-CHAIN DEHYDROGENASE/REDUCTASE"/>
    <property type="match status" value="1"/>
</dbReference>
<evidence type="ECO:0000313" key="3">
    <source>
        <dbReference type="Proteomes" id="UP000322244"/>
    </source>
</evidence>
<organism evidence="2 3">
    <name type="scientific">Antrihabitans cavernicola</name>
    <dbReference type="NCBI Taxonomy" id="2495913"/>
    <lineage>
        <taxon>Bacteria</taxon>
        <taxon>Bacillati</taxon>
        <taxon>Actinomycetota</taxon>
        <taxon>Actinomycetes</taxon>
        <taxon>Mycobacteriales</taxon>
        <taxon>Nocardiaceae</taxon>
        <taxon>Antrihabitans</taxon>
    </lineage>
</organism>
<dbReference type="SMART" id="SM00829">
    <property type="entry name" value="PKS_ER"/>
    <property type="match status" value="1"/>
</dbReference>
<dbReference type="PANTHER" id="PTHR43677:SF11">
    <property type="entry name" value="ZINC-CONTAINING ALCOHOL DEHYDROGENASE"/>
    <property type="match status" value="1"/>
</dbReference>
<proteinExistence type="predicted"/>
<dbReference type="EMBL" id="VLNY01000002">
    <property type="protein sequence ID" value="KAA0023901.1"/>
    <property type="molecule type" value="Genomic_DNA"/>
</dbReference>
<dbReference type="RefSeq" id="WP_149429061.1">
    <property type="nucleotide sequence ID" value="NZ_VLNY01000002.1"/>
</dbReference>
<evidence type="ECO:0000313" key="2">
    <source>
        <dbReference type="EMBL" id="KAA0023901.1"/>
    </source>
</evidence>
<dbReference type="InterPro" id="IPR051397">
    <property type="entry name" value="Zn-ADH-like_protein"/>
</dbReference>
<dbReference type="InterPro" id="IPR020843">
    <property type="entry name" value="ER"/>
</dbReference>
<dbReference type="InterPro" id="IPR011032">
    <property type="entry name" value="GroES-like_sf"/>
</dbReference>
<accession>A0A5A7SI48</accession>
<evidence type="ECO:0000259" key="1">
    <source>
        <dbReference type="SMART" id="SM00829"/>
    </source>
</evidence>
<keyword evidence="3" id="KW-1185">Reference proteome</keyword>
<dbReference type="OrthoDB" id="9787435at2"/>
<sequence length="315" mass="32349">MDAAIVHTLGQPPRFGTFEDPIPGDGEALVDVRAAAITNIAKMRAAGTHYSAHTELPAIPGIDGVGRLDDGRRVFVGGARAPYGSMAQRAVVDTRRLIEVPDGMDDVTAAALLNPGVSAWTSLAWSADLQPGQRVLILGATGVTGKLAIQAAKLLGAGEVVAAGRNPEGLARATELGADSVIRLDAPDLPGAFGDAAGENGFDVVIDYLWGVPTEALLTALTRSDLSPAGGKTRLVQVGEMAGATIALPGAVLRSTKLEIVGHGTGTVRGPQEMADAFARVLGGGFEIDTETVPLSDVESAWSRNANGVRLVLVP</sequence>
<dbReference type="GO" id="GO:0016491">
    <property type="term" value="F:oxidoreductase activity"/>
    <property type="evidence" value="ECO:0007669"/>
    <property type="project" value="InterPro"/>
</dbReference>
<dbReference type="Pfam" id="PF00107">
    <property type="entry name" value="ADH_zinc_N"/>
    <property type="match status" value="1"/>
</dbReference>
<dbReference type="Gene3D" id="3.40.50.720">
    <property type="entry name" value="NAD(P)-binding Rossmann-like Domain"/>
    <property type="match status" value="1"/>
</dbReference>
<dbReference type="Proteomes" id="UP000322244">
    <property type="component" value="Unassembled WGS sequence"/>
</dbReference>
<comment type="caution">
    <text evidence="2">The sequence shown here is derived from an EMBL/GenBank/DDBJ whole genome shotgun (WGS) entry which is preliminary data.</text>
</comment>
<gene>
    <name evidence="2" type="ORF">FOY51_04770</name>
</gene>